<evidence type="ECO:0000313" key="2">
    <source>
        <dbReference type="EMBL" id="MED6122655.1"/>
    </source>
</evidence>
<name>A0ABU6RFG6_9FABA</name>
<dbReference type="Gene3D" id="2.40.50.140">
    <property type="entry name" value="Nucleic acid-binding proteins"/>
    <property type="match status" value="2"/>
</dbReference>
<keyword evidence="3" id="KW-1185">Reference proteome</keyword>
<dbReference type="InterPro" id="IPR012340">
    <property type="entry name" value="NA-bd_OB-fold"/>
</dbReference>
<dbReference type="PANTHER" id="PTHR47165:SF4">
    <property type="entry name" value="OS03G0429900 PROTEIN"/>
    <property type="match status" value="1"/>
</dbReference>
<comment type="caution">
    <text evidence="2">The sequence shown here is derived from an EMBL/GenBank/DDBJ whole genome shotgun (WGS) entry which is preliminary data.</text>
</comment>
<reference evidence="2 3" key="1">
    <citation type="journal article" date="2023" name="Plants (Basel)">
        <title>Bridging the Gap: Combining Genomics and Transcriptomics Approaches to Understand Stylosanthes scabra, an Orphan Legume from the Brazilian Caatinga.</title>
        <authorList>
            <person name="Ferreira-Neto J.R.C."/>
            <person name="da Silva M.D."/>
            <person name="Binneck E."/>
            <person name="de Melo N.F."/>
            <person name="da Silva R.H."/>
            <person name="de Melo A.L.T.M."/>
            <person name="Pandolfi V."/>
            <person name="Bustamante F.O."/>
            <person name="Brasileiro-Vidal A.C."/>
            <person name="Benko-Iseppon A.M."/>
        </authorList>
    </citation>
    <scope>NUCLEOTIDE SEQUENCE [LARGE SCALE GENOMIC DNA]</scope>
    <source>
        <tissue evidence="2">Leaves</tissue>
    </source>
</reference>
<dbReference type="Proteomes" id="UP001341840">
    <property type="component" value="Unassembled WGS sequence"/>
</dbReference>
<accession>A0ABU6RFG6</accession>
<protein>
    <recommendedName>
        <fullName evidence="1">Replication factor A C-terminal domain-containing protein</fullName>
    </recommendedName>
</protein>
<feature type="domain" description="Replication factor A C-terminal" evidence="1">
    <location>
        <begin position="246"/>
        <end position="318"/>
    </location>
</feature>
<organism evidence="2 3">
    <name type="scientific">Stylosanthes scabra</name>
    <dbReference type="NCBI Taxonomy" id="79078"/>
    <lineage>
        <taxon>Eukaryota</taxon>
        <taxon>Viridiplantae</taxon>
        <taxon>Streptophyta</taxon>
        <taxon>Embryophyta</taxon>
        <taxon>Tracheophyta</taxon>
        <taxon>Spermatophyta</taxon>
        <taxon>Magnoliopsida</taxon>
        <taxon>eudicotyledons</taxon>
        <taxon>Gunneridae</taxon>
        <taxon>Pentapetalae</taxon>
        <taxon>rosids</taxon>
        <taxon>fabids</taxon>
        <taxon>Fabales</taxon>
        <taxon>Fabaceae</taxon>
        <taxon>Papilionoideae</taxon>
        <taxon>50 kb inversion clade</taxon>
        <taxon>dalbergioids sensu lato</taxon>
        <taxon>Dalbergieae</taxon>
        <taxon>Pterocarpus clade</taxon>
        <taxon>Stylosanthes</taxon>
    </lineage>
</organism>
<proteinExistence type="predicted"/>
<evidence type="ECO:0000313" key="3">
    <source>
        <dbReference type="Proteomes" id="UP001341840"/>
    </source>
</evidence>
<dbReference type="EMBL" id="JASCZI010030442">
    <property type="protein sequence ID" value="MED6122655.1"/>
    <property type="molecule type" value="Genomic_DNA"/>
</dbReference>
<evidence type="ECO:0000259" key="1">
    <source>
        <dbReference type="Pfam" id="PF08646"/>
    </source>
</evidence>
<dbReference type="PANTHER" id="PTHR47165">
    <property type="entry name" value="OS03G0429900 PROTEIN"/>
    <property type="match status" value="1"/>
</dbReference>
<dbReference type="SUPFAM" id="SSF50249">
    <property type="entry name" value="Nucleic acid-binding proteins"/>
    <property type="match status" value="2"/>
</dbReference>
<sequence>MFNRHGSSVEEFKMYVMSKFIIVDKKLKTRAAENNWTLTFSHMTIVEPVAEPSFPLEPFWFHNIAELLTADVIDGSQLIEIIAEVVGKEEPRELTTVGGRDTKRLALKIQDLEKNTIEAVLFGGLVDQIQPHMDDGRVEPLIVVLQFFRPNRWKGKTSVQSHFETSRLLIDPNLSDVKEFRTRLLGDQPCGSVRITQVSSQGGSTGIAELRRGTAEVKTIEQVMVLGEEGQVWIAGHIESINAGMNDWSYPACNDCLKKVEQGEDGRYTCKKHEDTTNLELKYKVEVMVCDGTRGISLLMWDTQIIHLCSKSADDVKMEAVITKNHYFRCRVIFGPQT</sequence>
<dbReference type="InterPro" id="IPR013955">
    <property type="entry name" value="Rep_factor-A_C"/>
</dbReference>
<dbReference type="Pfam" id="PF08646">
    <property type="entry name" value="Rep_fac-A_C"/>
    <property type="match status" value="1"/>
</dbReference>
<gene>
    <name evidence="2" type="ORF">PIB30_041834</name>
</gene>
<dbReference type="CDD" id="cd04481">
    <property type="entry name" value="RPA1_DBD_B_like"/>
    <property type="match status" value="1"/>
</dbReference>